<gene>
    <name evidence="1" type="ORF">AGLY_001963</name>
</gene>
<dbReference type="Proteomes" id="UP000475862">
    <property type="component" value="Unassembled WGS sequence"/>
</dbReference>
<name>A0A6G0U5E2_APHGL</name>
<keyword evidence="2" id="KW-1185">Reference proteome</keyword>
<evidence type="ECO:0000313" key="1">
    <source>
        <dbReference type="EMBL" id="KAE9543839.1"/>
    </source>
</evidence>
<reference evidence="1 2" key="1">
    <citation type="submission" date="2019-08" db="EMBL/GenBank/DDBJ databases">
        <title>The genome of the soybean aphid Biotype 1, its phylome, world population structure and adaptation to the North American continent.</title>
        <authorList>
            <person name="Giordano R."/>
            <person name="Donthu R.K."/>
            <person name="Hernandez A.G."/>
            <person name="Wright C.L."/>
            <person name="Zimin A.V."/>
        </authorList>
    </citation>
    <scope>NUCLEOTIDE SEQUENCE [LARGE SCALE GENOMIC DNA]</scope>
    <source>
        <tissue evidence="1">Whole aphids</tissue>
    </source>
</reference>
<feature type="non-terminal residue" evidence="1">
    <location>
        <position position="1"/>
    </location>
</feature>
<dbReference type="AlphaFoldDB" id="A0A6G0U5E2"/>
<evidence type="ECO:0000313" key="2">
    <source>
        <dbReference type="Proteomes" id="UP000475862"/>
    </source>
</evidence>
<sequence>KFILIDQCSTSFIIVVSKTYEKSCIKFSTHSHLKQNEKFYKFSTSKLLTNFRNFDIIYRTNLNLKRFKKKLTIYKKPRIKFSSFVPKKYPNFLFTFQKKIIRKIKNFIAKKSQNILLCINNTNTSFEVIGTFKKNRFRRKLLFFQFFFENCWKLLTFDLYNNALRNTFCQFTNLSPETTSEETTVCLFVLLKPQNNH</sequence>
<proteinExistence type="predicted"/>
<comment type="caution">
    <text evidence="1">The sequence shown here is derived from an EMBL/GenBank/DDBJ whole genome shotgun (WGS) entry which is preliminary data.</text>
</comment>
<accession>A0A6G0U5E2</accession>
<organism evidence="1 2">
    <name type="scientific">Aphis glycines</name>
    <name type="common">Soybean aphid</name>
    <dbReference type="NCBI Taxonomy" id="307491"/>
    <lineage>
        <taxon>Eukaryota</taxon>
        <taxon>Metazoa</taxon>
        <taxon>Ecdysozoa</taxon>
        <taxon>Arthropoda</taxon>
        <taxon>Hexapoda</taxon>
        <taxon>Insecta</taxon>
        <taxon>Pterygota</taxon>
        <taxon>Neoptera</taxon>
        <taxon>Paraneoptera</taxon>
        <taxon>Hemiptera</taxon>
        <taxon>Sternorrhyncha</taxon>
        <taxon>Aphidomorpha</taxon>
        <taxon>Aphidoidea</taxon>
        <taxon>Aphididae</taxon>
        <taxon>Aphidini</taxon>
        <taxon>Aphis</taxon>
        <taxon>Aphis</taxon>
    </lineage>
</organism>
<protein>
    <submittedName>
        <fullName evidence="1">Uncharacterized protein</fullName>
    </submittedName>
</protein>
<dbReference type="EMBL" id="VYZN01000005">
    <property type="protein sequence ID" value="KAE9543839.1"/>
    <property type="molecule type" value="Genomic_DNA"/>
</dbReference>